<reference evidence="2 3" key="1">
    <citation type="submission" date="2019-06" db="EMBL/GenBank/DDBJ databases">
        <title>Flavobacteriaceae Paucihalobacterium erythroidium CWB-1, complete genome.</title>
        <authorList>
            <person name="Wu S."/>
        </authorList>
    </citation>
    <scope>NUCLEOTIDE SEQUENCE [LARGE SCALE GENOMIC DNA]</scope>
    <source>
        <strain evidence="2 3">CWB-1</strain>
    </source>
</reference>
<dbReference type="Proteomes" id="UP000317332">
    <property type="component" value="Unassembled WGS sequence"/>
</dbReference>
<evidence type="ECO:0000256" key="1">
    <source>
        <dbReference type="SAM" id="Phobius"/>
    </source>
</evidence>
<keyword evidence="1" id="KW-1133">Transmembrane helix</keyword>
<protein>
    <submittedName>
        <fullName evidence="2">Uncharacterized protein</fullName>
    </submittedName>
</protein>
<feature type="transmembrane region" description="Helical" evidence="1">
    <location>
        <begin position="33"/>
        <end position="50"/>
    </location>
</feature>
<keyword evidence="1" id="KW-0812">Transmembrane</keyword>
<organism evidence="2 3">
    <name type="scientific">Paucihalobacter ruber</name>
    <dbReference type="NCBI Taxonomy" id="2567861"/>
    <lineage>
        <taxon>Bacteria</taxon>
        <taxon>Pseudomonadati</taxon>
        <taxon>Bacteroidota</taxon>
        <taxon>Flavobacteriia</taxon>
        <taxon>Flavobacteriales</taxon>
        <taxon>Flavobacteriaceae</taxon>
        <taxon>Paucihalobacter</taxon>
    </lineage>
</organism>
<evidence type="ECO:0000313" key="3">
    <source>
        <dbReference type="Proteomes" id="UP000317332"/>
    </source>
</evidence>
<sequence>MTFLKFFQYAYLVIAVLFLYEAVVAWNTDRNRAYMSIFFVVLALFLFFFRRKFRKRFEDRSKQQ</sequence>
<gene>
    <name evidence="2" type="ORF">FJ651_13890</name>
</gene>
<proteinExistence type="predicted"/>
<dbReference type="EMBL" id="VHIQ01000007">
    <property type="protein sequence ID" value="TPV31903.1"/>
    <property type="molecule type" value="Genomic_DNA"/>
</dbReference>
<dbReference type="AlphaFoldDB" id="A0A506PDG2"/>
<feature type="transmembrane region" description="Helical" evidence="1">
    <location>
        <begin position="9"/>
        <end position="27"/>
    </location>
</feature>
<accession>A0A506PDG2</accession>
<comment type="caution">
    <text evidence="2">The sequence shown here is derived from an EMBL/GenBank/DDBJ whole genome shotgun (WGS) entry which is preliminary data.</text>
</comment>
<keyword evidence="3" id="KW-1185">Reference proteome</keyword>
<evidence type="ECO:0000313" key="2">
    <source>
        <dbReference type="EMBL" id="TPV31903.1"/>
    </source>
</evidence>
<dbReference type="RefSeq" id="WP_140991147.1">
    <property type="nucleotide sequence ID" value="NZ_VHIQ01000007.1"/>
</dbReference>
<dbReference type="OrthoDB" id="1151040at2"/>
<keyword evidence="1" id="KW-0472">Membrane</keyword>
<name>A0A506PDG2_9FLAO</name>